<feature type="compositionally biased region" description="Polar residues" evidence="6">
    <location>
        <begin position="473"/>
        <end position="488"/>
    </location>
</feature>
<evidence type="ECO:0000313" key="8">
    <source>
        <dbReference type="Proteomes" id="UP001437256"/>
    </source>
</evidence>
<protein>
    <submittedName>
        <fullName evidence="7">Uncharacterized protein</fullName>
    </submittedName>
</protein>
<feature type="region of interest" description="Disordered" evidence="6">
    <location>
        <begin position="501"/>
        <end position="537"/>
    </location>
</feature>
<feature type="compositionally biased region" description="Polar residues" evidence="6">
    <location>
        <begin position="183"/>
        <end position="209"/>
    </location>
</feature>
<comment type="caution">
    <text evidence="7">The sequence shown here is derived from an EMBL/GenBank/DDBJ whole genome shotgun (WGS) entry which is preliminary data.</text>
</comment>
<keyword evidence="5" id="KW-0472">Membrane</keyword>
<sequence>MPFPPEILLIRYSVLTKLGYLIDNHWNNALDRAIAAGSVLADVLLHRNLGVRPVTLIGFSLGAQVIFYALLELAKHKAHGIVVEDVFLMGATISVSRRCGMKRGVVSGRYVNAYARNDWVLNYLFRATSGGVGTVAGLRPIEGVSGLENVDLGFPVFADYLDEPEDPDFEGDRVVKKKPSPPQNVQRPPSTSSFSFNKKQPSDGRNSLDTVIDEGLPPRVDNPASLSPSDGTQTPSETGPAATIPKHAGFNFSAMRDVIRDYGRYPEELKMPILTTASGPSQIPSIAAIHVPPPTNRSESVPIRRHPTPPSPRTQSVSGEGIVGAPAGDPSTSAMTSSMRSMSLILTVTRKRKKTMSDLLHLRFFPIGYQPSPALSFGGSDGSMWSSGPSTSMVQSPLGTNADAGMGFDLDTGLGYSNSSFSARTPGSMDTGLSFGGADDSITSPSTHNPFSSSSTRLPRAMDTGLSFGGSDGSVTSPPLSDPFTSGLSFGGADGSITSSFRGAGSGSKLTDPWTIPSDVGAGKKKSSGNSSYDSNP</sequence>
<feature type="compositionally biased region" description="Low complexity" evidence="6">
    <location>
        <begin position="528"/>
        <end position="537"/>
    </location>
</feature>
<dbReference type="InterPro" id="IPR029058">
    <property type="entry name" value="AB_hydrolase_fold"/>
</dbReference>
<comment type="subcellular location">
    <subcellularLocation>
        <location evidence="1">Membrane</location>
        <topology evidence="1">Multi-pass membrane protein</topology>
    </subcellularLocation>
</comment>
<keyword evidence="4" id="KW-1133">Transmembrane helix</keyword>
<evidence type="ECO:0000256" key="1">
    <source>
        <dbReference type="ARBA" id="ARBA00004141"/>
    </source>
</evidence>
<feature type="compositionally biased region" description="Low complexity" evidence="6">
    <location>
        <begin position="443"/>
        <end position="456"/>
    </location>
</feature>
<evidence type="ECO:0000256" key="3">
    <source>
        <dbReference type="ARBA" id="ARBA00022692"/>
    </source>
</evidence>
<comment type="similarity">
    <text evidence="2">Belongs to the TMCO4 family.</text>
</comment>
<feature type="compositionally biased region" description="Polar residues" evidence="6">
    <location>
        <begin position="224"/>
        <end position="237"/>
    </location>
</feature>
<feature type="region of interest" description="Disordered" evidence="6">
    <location>
        <begin position="432"/>
        <end position="489"/>
    </location>
</feature>
<gene>
    <name evidence="7" type="ORF">AAF712_013528</name>
</gene>
<evidence type="ECO:0000256" key="6">
    <source>
        <dbReference type="SAM" id="MobiDB-lite"/>
    </source>
</evidence>
<evidence type="ECO:0000256" key="4">
    <source>
        <dbReference type="ARBA" id="ARBA00022989"/>
    </source>
</evidence>
<name>A0ABR2ZDI9_9AGAR</name>
<reference evidence="7 8" key="1">
    <citation type="submission" date="2024-05" db="EMBL/GenBank/DDBJ databases">
        <title>A draft genome resource for the thread blight pathogen Marasmius tenuissimus strain MS-2.</title>
        <authorList>
            <person name="Yulfo-Soto G.E."/>
            <person name="Baruah I.K."/>
            <person name="Amoako-Attah I."/>
            <person name="Bukari Y."/>
            <person name="Meinhardt L.W."/>
            <person name="Bailey B.A."/>
            <person name="Cohen S.P."/>
        </authorList>
    </citation>
    <scope>NUCLEOTIDE SEQUENCE [LARGE SCALE GENOMIC DNA]</scope>
    <source>
        <strain evidence="7 8">MS-2</strain>
    </source>
</reference>
<evidence type="ECO:0000256" key="5">
    <source>
        <dbReference type="ARBA" id="ARBA00023136"/>
    </source>
</evidence>
<proteinExistence type="inferred from homology"/>
<dbReference type="PANTHER" id="PTHR17920">
    <property type="entry name" value="TRANSMEMBRANE AND COILED-COIL DOMAIN-CONTAINING PROTEIN 4 TMCO4"/>
    <property type="match status" value="1"/>
</dbReference>
<keyword evidence="3" id="KW-0812">Transmembrane</keyword>
<dbReference type="PANTHER" id="PTHR17920:SF3">
    <property type="entry name" value="TRANSMEMBRANE AND COILED-COIL DOMAIN-CONTAINING PROTEIN 4"/>
    <property type="match status" value="1"/>
</dbReference>
<feature type="region of interest" description="Disordered" evidence="6">
    <location>
        <begin position="293"/>
        <end position="336"/>
    </location>
</feature>
<dbReference type="EMBL" id="JBBXMP010000210">
    <property type="protein sequence ID" value="KAL0059732.1"/>
    <property type="molecule type" value="Genomic_DNA"/>
</dbReference>
<evidence type="ECO:0000256" key="2">
    <source>
        <dbReference type="ARBA" id="ARBA00009824"/>
    </source>
</evidence>
<dbReference type="Proteomes" id="UP001437256">
    <property type="component" value="Unassembled WGS sequence"/>
</dbReference>
<feature type="region of interest" description="Disordered" evidence="6">
    <location>
        <begin position="168"/>
        <end position="245"/>
    </location>
</feature>
<accession>A0ABR2ZDI9</accession>
<dbReference type="InterPro" id="IPR007941">
    <property type="entry name" value="DUF726"/>
</dbReference>
<evidence type="ECO:0000313" key="7">
    <source>
        <dbReference type="EMBL" id="KAL0059732.1"/>
    </source>
</evidence>
<keyword evidence="8" id="KW-1185">Reference proteome</keyword>
<dbReference type="SUPFAM" id="SSF53474">
    <property type="entry name" value="alpha/beta-Hydrolases"/>
    <property type="match status" value="1"/>
</dbReference>
<dbReference type="Pfam" id="PF05277">
    <property type="entry name" value="DUF726"/>
    <property type="match status" value="1"/>
</dbReference>
<organism evidence="7 8">
    <name type="scientific">Marasmius tenuissimus</name>
    <dbReference type="NCBI Taxonomy" id="585030"/>
    <lineage>
        <taxon>Eukaryota</taxon>
        <taxon>Fungi</taxon>
        <taxon>Dikarya</taxon>
        <taxon>Basidiomycota</taxon>
        <taxon>Agaricomycotina</taxon>
        <taxon>Agaricomycetes</taxon>
        <taxon>Agaricomycetidae</taxon>
        <taxon>Agaricales</taxon>
        <taxon>Marasmiineae</taxon>
        <taxon>Marasmiaceae</taxon>
        <taxon>Marasmius</taxon>
    </lineage>
</organism>